<dbReference type="Pfam" id="PF00069">
    <property type="entry name" value="Pkinase"/>
    <property type="match status" value="1"/>
</dbReference>
<dbReference type="SMART" id="SM00220">
    <property type="entry name" value="S_TKc"/>
    <property type="match status" value="1"/>
</dbReference>
<proteinExistence type="inferred from homology"/>
<evidence type="ECO:0000256" key="5">
    <source>
        <dbReference type="ARBA" id="ARBA00038035"/>
    </source>
</evidence>
<feature type="compositionally biased region" description="Basic and acidic residues" evidence="8">
    <location>
        <begin position="545"/>
        <end position="555"/>
    </location>
</feature>
<gene>
    <name evidence="10" type="ORF">BCR38DRAFT_304170</name>
</gene>
<comment type="caution">
    <text evidence="10">The sequence shown here is derived from an EMBL/GenBank/DDBJ whole genome shotgun (WGS) entry which is preliminary data.</text>
</comment>
<evidence type="ECO:0000259" key="9">
    <source>
        <dbReference type="PROSITE" id="PS50011"/>
    </source>
</evidence>
<dbReference type="RefSeq" id="XP_040713621.1">
    <property type="nucleotide sequence ID" value="XM_040854594.1"/>
</dbReference>
<dbReference type="PROSITE" id="PS00108">
    <property type="entry name" value="PROTEIN_KINASE_ST"/>
    <property type="match status" value="1"/>
</dbReference>
<dbReference type="GO" id="GO:0005524">
    <property type="term" value="F:ATP binding"/>
    <property type="evidence" value="ECO:0007669"/>
    <property type="project" value="UniProtKB-KW"/>
</dbReference>
<dbReference type="SUPFAM" id="SSF56112">
    <property type="entry name" value="Protein kinase-like (PK-like)"/>
    <property type="match status" value="1"/>
</dbReference>
<reference evidence="10 11" key="1">
    <citation type="submission" date="2016-07" db="EMBL/GenBank/DDBJ databases">
        <title>Pervasive Adenine N6-methylation of Active Genes in Fungi.</title>
        <authorList>
            <consortium name="DOE Joint Genome Institute"/>
            <person name="Mondo S.J."/>
            <person name="Dannebaum R.O."/>
            <person name="Kuo R.C."/>
            <person name="Labutti K."/>
            <person name="Haridas S."/>
            <person name="Kuo A."/>
            <person name="Salamov A."/>
            <person name="Ahrendt S.R."/>
            <person name="Lipzen A."/>
            <person name="Sullivan W."/>
            <person name="Andreopoulos W.B."/>
            <person name="Clum A."/>
            <person name="Lindquist E."/>
            <person name="Daum C."/>
            <person name="Ramamoorthy G.K."/>
            <person name="Gryganskyi A."/>
            <person name="Culley D."/>
            <person name="Magnuson J.K."/>
            <person name="James T.Y."/>
            <person name="O'Malley M.A."/>
            <person name="Stajich J.E."/>
            <person name="Spatafora J.W."/>
            <person name="Visel A."/>
            <person name="Grigoriev I.V."/>
        </authorList>
    </citation>
    <scope>NUCLEOTIDE SEQUENCE [LARGE SCALE GENOMIC DNA]</scope>
    <source>
        <strain evidence="10 11">CBS 129021</strain>
    </source>
</reference>
<dbReference type="Gene3D" id="1.10.510.10">
    <property type="entry name" value="Transferase(Phosphotransferase) domain 1"/>
    <property type="match status" value="1"/>
</dbReference>
<dbReference type="PANTHER" id="PTHR48013:SF28">
    <property type="entry name" value="DUAL SPECIFICITY MITOGEN-ACTIVATED PROTEIN KINASE KINASE SEK-1"/>
    <property type="match status" value="1"/>
</dbReference>
<keyword evidence="2" id="KW-0547">Nucleotide-binding</keyword>
<dbReference type="STRING" id="1141098.A0A1Y2DQX8"/>
<dbReference type="OrthoDB" id="248923at2759"/>
<feature type="coiled-coil region" evidence="7">
    <location>
        <begin position="95"/>
        <end position="122"/>
    </location>
</feature>
<sequence length="614" mass="69158">GGWQTVLPSTHSRVERLERAQLEAYERQAIESWATFDGSWSGVGKHLSDYAEAKKIHQKLKQAIVQELGVGGQGKVEKFSYTHRNRSVFLARKRLQHRRKLVEELREEANILERLCHDHIVRLIGTYAYQPRELYLILWPAATCDLSHLLTDLDDLRFHGGDRADILERLGLLDLDDTSAIDGAPHSVRSSSKDNCPLAYLQRITGCVTRAVDYCHVSKIRHLDVKPQNILLSPGRVYLADFGISRDVNDQDHTMTYLENGTRKWKSPERLDPDDTWSMQCADVYSLGLVFLNIATVLYGARQSKLQDILEHNGKSTRVLELEQFCDELRRLALTSQDFADETASTLSSKHLVSLTSRMLCTDPPQRPNAAQVNESLIEIGGLEQIYHSSCCKVPVRQLTQLLDKKYAKVWDERGRLAEENAKMSKRLDALEGREEMYLERIKIERDGHAKNRANLIKRLEDEQTVRKELEATIRRFQQNRGSGTGPRPGLVRYKPTSSGGIAMRTSRPPHQSPSQQQSPFMVMAATPLLAGVSGPRPMSPNANHRRESDLRKSTESLTNYALRSRGSGSRLPQPVNPSTPIRAGTPGLCAPRDSNLTDSTIDSLTSSMLSHSS</sequence>
<keyword evidence="3 10" id="KW-0418">Kinase</keyword>
<dbReference type="InterPro" id="IPR011009">
    <property type="entry name" value="Kinase-like_dom_sf"/>
</dbReference>
<feature type="region of interest" description="Disordered" evidence="8">
    <location>
        <begin position="478"/>
        <end position="518"/>
    </location>
</feature>
<dbReference type="GO" id="GO:0051403">
    <property type="term" value="P:stress-activated MAPK cascade"/>
    <property type="evidence" value="ECO:0007669"/>
    <property type="project" value="TreeGrafter"/>
</dbReference>
<evidence type="ECO:0000313" key="11">
    <source>
        <dbReference type="Proteomes" id="UP000193689"/>
    </source>
</evidence>
<organism evidence="10 11">
    <name type="scientific">Pseudomassariella vexata</name>
    <dbReference type="NCBI Taxonomy" id="1141098"/>
    <lineage>
        <taxon>Eukaryota</taxon>
        <taxon>Fungi</taxon>
        <taxon>Dikarya</taxon>
        <taxon>Ascomycota</taxon>
        <taxon>Pezizomycotina</taxon>
        <taxon>Sordariomycetes</taxon>
        <taxon>Xylariomycetidae</taxon>
        <taxon>Amphisphaeriales</taxon>
        <taxon>Pseudomassariaceae</taxon>
        <taxon>Pseudomassariella</taxon>
    </lineage>
</organism>
<dbReference type="GeneID" id="63770806"/>
<dbReference type="AlphaFoldDB" id="A0A1Y2DQX8"/>
<dbReference type="InParanoid" id="A0A1Y2DQX8"/>
<keyword evidence="1" id="KW-0808">Transferase</keyword>
<feature type="non-terminal residue" evidence="10">
    <location>
        <position position="1"/>
    </location>
</feature>
<comment type="similarity">
    <text evidence="5">Belongs to the protein kinase superfamily. STE Ser/Thr protein kinase family. MAP kinase kinase subfamily.</text>
</comment>
<evidence type="ECO:0000256" key="7">
    <source>
        <dbReference type="SAM" id="Coils"/>
    </source>
</evidence>
<evidence type="ECO:0000256" key="1">
    <source>
        <dbReference type="ARBA" id="ARBA00022679"/>
    </source>
</evidence>
<protein>
    <recommendedName>
        <fullName evidence="6">mitogen-activated protein kinase kinase</fullName>
        <ecNumber evidence="6">2.7.12.2</ecNumber>
    </recommendedName>
</protein>
<dbReference type="PROSITE" id="PS50011">
    <property type="entry name" value="PROTEIN_KINASE_DOM"/>
    <property type="match status" value="1"/>
</dbReference>
<keyword evidence="4" id="KW-0067">ATP-binding</keyword>
<dbReference type="CDD" id="cd00180">
    <property type="entry name" value="PKc"/>
    <property type="match status" value="1"/>
</dbReference>
<evidence type="ECO:0000256" key="2">
    <source>
        <dbReference type="ARBA" id="ARBA00022741"/>
    </source>
</evidence>
<feature type="domain" description="Protein kinase" evidence="9">
    <location>
        <begin position="62"/>
        <end position="378"/>
    </location>
</feature>
<dbReference type="EC" id="2.7.12.2" evidence="6"/>
<dbReference type="Gene3D" id="3.30.200.20">
    <property type="entry name" value="Phosphorylase Kinase, domain 1"/>
    <property type="match status" value="1"/>
</dbReference>
<accession>A0A1Y2DQX8</accession>
<feature type="compositionally biased region" description="Low complexity" evidence="8">
    <location>
        <begin position="507"/>
        <end position="518"/>
    </location>
</feature>
<dbReference type="EMBL" id="MCFJ01000010">
    <property type="protein sequence ID" value="ORY61544.1"/>
    <property type="molecule type" value="Genomic_DNA"/>
</dbReference>
<evidence type="ECO:0000256" key="3">
    <source>
        <dbReference type="ARBA" id="ARBA00022777"/>
    </source>
</evidence>
<dbReference type="PANTHER" id="PTHR48013">
    <property type="entry name" value="DUAL SPECIFICITY MITOGEN-ACTIVATED PROTEIN KINASE KINASE 5-RELATED"/>
    <property type="match status" value="1"/>
</dbReference>
<feature type="region of interest" description="Disordered" evidence="8">
    <location>
        <begin position="531"/>
        <end position="614"/>
    </location>
</feature>
<dbReference type="Proteomes" id="UP000193689">
    <property type="component" value="Unassembled WGS sequence"/>
</dbReference>
<dbReference type="GO" id="GO:0004708">
    <property type="term" value="F:MAP kinase kinase activity"/>
    <property type="evidence" value="ECO:0007669"/>
    <property type="project" value="UniProtKB-EC"/>
</dbReference>
<evidence type="ECO:0000256" key="4">
    <source>
        <dbReference type="ARBA" id="ARBA00022840"/>
    </source>
</evidence>
<dbReference type="InterPro" id="IPR000719">
    <property type="entry name" value="Prot_kinase_dom"/>
</dbReference>
<feature type="non-terminal residue" evidence="10">
    <location>
        <position position="614"/>
    </location>
</feature>
<evidence type="ECO:0000256" key="8">
    <source>
        <dbReference type="SAM" id="MobiDB-lite"/>
    </source>
</evidence>
<keyword evidence="7" id="KW-0175">Coiled coil</keyword>
<feature type="compositionally biased region" description="Low complexity" evidence="8">
    <location>
        <begin position="594"/>
        <end position="614"/>
    </location>
</feature>
<evidence type="ECO:0000313" key="10">
    <source>
        <dbReference type="EMBL" id="ORY61544.1"/>
    </source>
</evidence>
<name>A0A1Y2DQX8_9PEZI</name>
<keyword evidence="11" id="KW-1185">Reference proteome</keyword>
<dbReference type="InterPro" id="IPR008271">
    <property type="entry name" value="Ser/Thr_kinase_AS"/>
</dbReference>
<evidence type="ECO:0000256" key="6">
    <source>
        <dbReference type="ARBA" id="ARBA00038999"/>
    </source>
</evidence>